<dbReference type="SUPFAM" id="SSF46785">
    <property type="entry name" value="Winged helix' DNA-binding domain"/>
    <property type="match status" value="1"/>
</dbReference>
<reference evidence="1 2" key="1">
    <citation type="journal article" date="2016" name="Nat. Commun.">
        <title>Thousands of microbial genomes shed light on interconnected biogeochemical processes in an aquifer system.</title>
        <authorList>
            <person name="Anantharaman K."/>
            <person name="Brown C.T."/>
            <person name="Hug L.A."/>
            <person name="Sharon I."/>
            <person name="Castelle C.J."/>
            <person name="Probst A.J."/>
            <person name="Thomas B.C."/>
            <person name="Singh A."/>
            <person name="Wilkins M.J."/>
            <person name="Karaoz U."/>
            <person name="Brodie E.L."/>
            <person name="Williams K.H."/>
            <person name="Hubbard S.S."/>
            <person name="Banfield J.F."/>
        </authorList>
    </citation>
    <scope>NUCLEOTIDE SEQUENCE [LARGE SCALE GENOMIC DNA]</scope>
</reference>
<proteinExistence type="predicted"/>
<protein>
    <submittedName>
        <fullName evidence="1">Uncharacterized protein</fullName>
    </submittedName>
</protein>
<organism evidence="1 2">
    <name type="scientific">Candidatus Yonathbacteria bacterium RIFCSPLOWO2_01_FULL_47_33b</name>
    <dbReference type="NCBI Taxonomy" id="1802727"/>
    <lineage>
        <taxon>Bacteria</taxon>
        <taxon>Candidatus Yonathiibacteriota</taxon>
    </lineage>
</organism>
<dbReference type="AlphaFoldDB" id="A0A1G2SFV3"/>
<evidence type="ECO:0000313" key="1">
    <source>
        <dbReference type="EMBL" id="OHA83539.1"/>
    </source>
</evidence>
<sequence>MEPIKKIIESYQLNSSPRSQGGANRQEPEYEQAFTRPADFSDKQTTYCTVYNGLTPRFDLTPIEILVLAMTIGLSRKNKPCIASQLTFASTFNVSDPTAQEALKRLEKKGVIERTGRLSRYRTHELVLTKQASDYLRNLQAQIKLKKIHNEEERNRSKDSLDNNY</sequence>
<dbReference type="InterPro" id="IPR036388">
    <property type="entry name" value="WH-like_DNA-bd_sf"/>
</dbReference>
<comment type="caution">
    <text evidence="1">The sequence shown here is derived from an EMBL/GenBank/DDBJ whole genome shotgun (WGS) entry which is preliminary data.</text>
</comment>
<dbReference type="Gene3D" id="1.10.10.10">
    <property type="entry name" value="Winged helix-like DNA-binding domain superfamily/Winged helix DNA-binding domain"/>
    <property type="match status" value="1"/>
</dbReference>
<dbReference type="InterPro" id="IPR036390">
    <property type="entry name" value="WH_DNA-bd_sf"/>
</dbReference>
<accession>A0A1G2SFV3</accession>
<name>A0A1G2SFV3_9BACT</name>
<gene>
    <name evidence="1" type="ORF">A2937_00315</name>
</gene>
<dbReference type="Proteomes" id="UP000177987">
    <property type="component" value="Unassembled WGS sequence"/>
</dbReference>
<dbReference type="EMBL" id="MHUW01000016">
    <property type="protein sequence ID" value="OHA83539.1"/>
    <property type="molecule type" value="Genomic_DNA"/>
</dbReference>
<evidence type="ECO:0000313" key="2">
    <source>
        <dbReference type="Proteomes" id="UP000177987"/>
    </source>
</evidence>